<dbReference type="Gene3D" id="3.40.50.880">
    <property type="match status" value="1"/>
</dbReference>
<dbReference type="RefSeq" id="WP_176852555.1">
    <property type="nucleotide sequence ID" value="NZ_JABCJD010000001.1"/>
</dbReference>
<accession>A0ABX2PB28</accession>
<dbReference type="InterPro" id="IPR011697">
    <property type="entry name" value="Peptidase_C26"/>
</dbReference>
<dbReference type="InterPro" id="IPR029062">
    <property type="entry name" value="Class_I_gatase-like"/>
</dbReference>
<dbReference type="GO" id="GO:0016787">
    <property type="term" value="F:hydrolase activity"/>
    <property type="evidence" value="ECO:0007669"/>
    <property type="project" value="UniProtKB-KW"/>
</dbReference>
<organism evidence="1 2">
    <name type="scientific">Donghicola mangrovi</name>
    <dbReference type="NCBI Taxonomy" id="2729614"/>
    <lineage>
        <taxon>Bacteria</taxon>
        <taxon>Pseudomonadati</taxon>
        <taxon>Pseudomonadota</taxon>
        <taxon>Alphaproteobacteria</taxon>
        <taxon>Rhodobacterales</taxon>
        <taxon>Roseobacteraceae</taxon>
        <taxon>Donghicola</taxon>
    </lineage>
</organism>
<dbReference type="CDD" id="cd01745">
    <property type="entry name" value="GATase1_2"/>
    <property type="match status" value="1"/>
</dbReference>
<sequence>MTRPVIAVTTSNRSGWRIFPLVALNVWFAGGKAVRWGAGRPADLDAVDGVIIGGGDDISPDIYGGQIVASARLDPERDALERGLVEATHDRGMPVLGICRGSQMINVARGGTLHQDAYGVYRSSRKIRTILPRKEIWIDDNTRLSRIAGLQPMTVNSLHTQAVDRLGRGLRVAARDTGGMIQAIESVREPFALGVQWHPEHLIYARRQRRIFRSLVMAARAYRKDLRQLRAVDVHARLDPA</sequence>
<dbReference type="InterPro" id="IPR044668">
    <property type="entry name" value="PuuD-like"/>
</dbReference>
<dbReference type="PANTHER" id="PTHR43235">
    <property type="entry name" value="GLUTAMINE AMIDOTRANSFERASE PB2B2.05-RELATED"/>
    <property type="match status" value="1"/>
</dbReference>
<proteinExistence type="predicted"/>
<reference evidence="1 2" key="1">
    <citation type="submission" date="2020-04" db="EMBL/GenBank/DDBJ databases">
        <title>Donghicola sp., a member of the Rhodobacteraceae family isolated from mangrove forest in Thailand.</title>
        <authorList>
            <person name="Charoenyingcharoen P."/>
            <person name="Yukphan P."/>
        </authorList>
    </citation>
    <scope>NUCLEOTIDE SEQUENCE [LARGE SCALE GENOMIC DNA]</scope>
    <source>
        <strain evidence="1 2">C2-DW-16</strain>
    </source>
</reference>
<dbReference type="PANTHER" id="PTHR43235:SF1">
    <property type="entry name" value="GLUTAMINE AMIDOTRANSFERASE PB2B2.05-RELATED"/>
    <property type="match status" value="1"/>
</dbReference>
<dbReference type="Pfam" id="PF07722">
    <property type="entry name" value="Peptidase_C26"/>
    <property type="match status" value="1"/>
</dbReference>
<dbReference type="SUPFAM" id="SSF52317">
    <property type="entry name" value="Class I glutamine amidotransferase-like"/>
    <property type="match status" value="1"/>
</dbReference>
<protein>
    <submittedName>
        <fullName evidence="1">Gamma-glutamyl-gamma-aminobutyrate hydrolase family protein</fullName>
    </submittedName>
</protein>
<dbReference type="PROSITE" id="PS51273">
    <property type="entry name" value="GATASE_TYPE_1"/>
    <property type="match status" value="1"/>
</dbReference>
<name>A0ABX2PB28_9RHOB</name>
<evidence type="ECO:0000313" key="1">
    <source>
        <dbReference type="EMBL" id="NVO26151.1"/>
    </source>
</evidence>
<comment type="caution">
    <text evidence="1">The sequence shown here is derived from an EMBL/GenBank/DDBJ whole genome shotgun (WGS) entry which is preliminary data.</text>
</comment>
<dbReference type="Proteomes" id="UP000523601">
    <property type="component" value="Unassembled WGS sequence"/>
</dbReference>
<keyword evidence="1" id="KW-0378">Hydrolase</keyword>
<evidence type="ECO:0000313" key="2">
    <source>
        <dbReference type="Proteomes" id="UP000523601"/>
    </source>
</evidence>
<dbReference type="EMBL" id="JABCJD010000001">
    <property type="protein sequence ID" value="NVO26151.1"/>
    <property type="molecule type" value="Genomic_DNA"/>
</dbReference>
<gene>
    <name evidence="1" type="ORF">HJ526_01850</name>
</gene>
<keyword evidence="2" id="KW-1185">Reference proteome</keyword>